<gene>
    <name evidence="2" type="ORF">SEMRO_778_G201190.1</name>
</gene>
<feature type="region of interest" description="Disordered" evidence="1">
    <location>
        <begin position="124"/>
        <end position="219"/>
    </location>
</feature>
<feature type="compositionally biased region" description="Low complexity" evidence="1">
    <location>
        <begin position="156"/>
        <end position="169"/>
    </location>
</feature>
<dbReference type="Proteomes" id="UP001153069">
    <property type="component" value="Unassembled WGS sequence"/>
</dbReference>
<accession>A0A9N8EBW4</accession>
<keyword evidence="3" id="KW-1185">Reference proteome</keyword>
<protein>
    <recommendedName>
        <fullName evidence="4">Exostosin GT47 domain-containing protein</fullName>
    </recommendedName>
</protein>
<dbReference type="GO" id="GO:0035269">
    <property type="term" value="P:protein O-linked glycosylation via mannose"/>
    <property type="evidence" value="ECO:0007669"/>
    <property type="project" value="InterPro"/>
</dbReference>
<feature type="compositionally biased region" description="Acidic residues" evidence="1">
    <location>
        <begin position="135"/>
        <end position="155"/>
    </location>
</feature>
<proteinExistence type="predicted"/>
<reference evidence="2" key="1">
    <citation type="submission" date="2020-06" db="EMBL/GenBank/DDBJ databases">
        <authorList>
            <consortium name="Plant Systems Biology data submission"/>
        </authorList>
    </citation>
    <scope>NUCLEOTIDE SEQUENCE</scope>
    <source>
        <strain evidence="2">D6</strain>
    </source>
</reference>
<evidence type="ECO:0000313" key="2">
    <source>
        <dbReference type="EMBL" id="CAB9516374.1"/>
    </source>
</evidence>
<comment type="caution">
    <text evidence="2">The sequence shown here is derived from an EMBL/GenBank/DDBJ whole genome shotgun (WGS) entry which is preliminary data.</text>
</comment>
<dbReference type="PANTHER" id="PTHR15576:SF1">
    <property type="entry name" value="RIBITOL-5-PHOSPHATE XYLOSYLTRANSFERASE 1"/>
    <property type="match status" value="1"/>
</dbReference>
<dbReference type="PANTHER" id="PTHR15576">
    <property type="entry name" value="RIBITOL-5-PHOSPHATE XYLOSYLTRANSFERASE 1"/>
    <property type="match status" value="1"/>
</dbReference>
<dbReference type="GO" id="GO:0120053">
    <property type="term" value="F:ribitol beta-1,4-xylosyltransferase activity"/>
    <property type="evidence" value="ECO:0007669"/>
    <property type="project" value="InterPro"/>
</dbReference>
<organism evidence="2 3">
    <name type="scientific">Seminavis robusta</name>
    <dbReference type="NCBI Taxonomy" id="568900"/>
    <lineage>
        <taxon>Eukaryota</taxon>
        <taxon>Sar</taxon>
        <taxon>Stramenopiles</taxon>
        <taxon>Ochrophyta</taxon>
        <taxon>Bacillariophyta</taxon>
        <taxon>Bacillariophyceae</taxon>
        <taxon>Bacillariophycidae</taxon>
        <taxon>Naviculales</taxon>
        <taxon>Naviculaceae</taxon>
        <taxon>Seminavis</taxon>
    </lineage>
</organism>
<evidence type="ECO:0000313" key="3">
    <source>
        <dbReference type="Proteomes" id="UP001153069"/>
    </source>
</evidence>
<dbReference type="InterPro" id="IPR055286">
    <property type="entry name" value="RXYLT1-like"/>
</dbReference>
<evidence type="ECO:0000256" key="1">
    <source>
        <dbReference type="SAM" id="MobiDB-lite"/>
    </source>
</evidence>
<sequence length="607" mass="70065">MTASSPFSTGMSGSGSSSLTRREKLLLLLIPTLFVLGSNLKSFISVNQSNTNIIVEHVDVYTDTATTIDRDEPNPTLYPPPSKEYEEQDIVVAMDSGVIAKEEHNLHKEETQEERREVQLALKAQEQQDEKDNQDQEEDKDTEQDNAQEDNEENATPDNVNANTKTNNQNDDDHVTPDETIQIQTKEYQPDSDSKTLHVEQPAEKAEGEGQDTQLESSKTDTTTIIPIHNKNTTDAEIAFYQNYVSVIGRQDFSNMMVWNTRDRTHPLGRFWGFWERLSYFKFPKEKDPDIPARRTMRHAIVRVDTGICRAARYFASYRSKRAPGDTWPHVLLVAMHEDYGAFSSAIPGRTGDTKNLHEEWKKQKCNERMILEYINHPETLAIFTCQYQIWNHAKIHSVPLGMRYGTQARQILNRVREKRQKLQKNKYKGRTQLLMMNSKKRKMRAAVMDAVLEKFNASGIPLKNTYTTRGGLTGYLDEMQAAKFIMSPSGTGIDCYRHWEALLSGCIPVIETWNRTHTDGYFKSFDHLPVALIDSYHDLTPEWLDVQYTKLIQRTDYDWTKLTASWWIELIQSYLPAEYKQQPPKQQQLPSSSAINKKERKRQRRA</sequence>
<dbReference type="AlphaFoldDB" id="A0A9N8EBW4"/>
<dbReference type="GO" id="GO:0005794">
    <property type="term" value="C:Golgi apparatus"/>
    <property type="evidence" value="ECO:0007669"/>
    <property type="project" value="TreeGrafter"/>
</dbReference>
<feature type="region of interest" description="Disordered" evidence="1">
    <location>
        <begin position="583"/>
        <end position="607"/>
    </location>
</feature>
<dbReference type="EMBL" id="CAICTM010000777">
    <property type="protein sequence ID" value="CAB9516374.1"/>
    <property type="molecule type" value="Genomic_DNA"/>
</dbReference>
<name>A0A9N8EBW4_9STRA</name>
<feature type="compositionally biased region" description="Basic and acidic residues" evidence="1">
    <location>
        <begin position="188"/>
        <end position="208"/>
    </location>
</feature>
<feature type="region of interest" description="Disordered" evidence="1">
    <location>
        <begin position="65"/>
        <end position="84"/>
    </location>
</feature>
<evidence type="ECO:0008006" key="4">
    <source>
        <dbReference type="Google" id="ProtNLM"/>
    </source>
</evidence>